<keyword evidence="2" id="KW-0121">Carboxypeptidase</keyword>
<keyword evidence="7" id="KW-1185">Reference proteome</keyword>
<dbReference type="AlphaFoldDB" id="A0A4R1K2H1"/>
<evidence type="ECO:0000259" key="4">
    <source>
        <dbReference type="Pfam" id="PF00905"/>
    </source>
</evidence>
<evidence type="ECO:0000313" key="7">
    <source>
        <dbReference type="Proteomes" id="UP000294614"/>
    </source>
</evidence>
<dbReference type="InterPro" id="IPR036138">
    <property type="entry name" value="PBP_dimer_sf"/>
</dbReference>
<dbReference type="SUPFAM" id="SSF56601">
    <property type="entry name" value="beta-lactamase/transpeptidase-like"/>
    <property type="match status" value="1"/>
</dbReference>
<protein>
    <submittedName>
        <fullName evidence="6">Peptidoglycan synthetase FtsI</fullName>
    </submittedName>
</protein>
<dbReference type="GO" id="GO:0005886">
    <property type="term" value="C:plasma membrane"/>
    <property type="evidence" value="ECO:0007669"/>
    <property type="project" value="TreeGrafter"/>
</dbReference>
<reference evidence="6 7" key="1">
    <citation type="submission" date="2019-03" db="EMBL/GenBank/DDBJ databases">
        <title>Genomic Encyclopedia of Type Strains, Phase IV (KMG-IV): sequencing the most valuable type-strain genomes for metagenomic binning, comparative biology and taxonomic classification.</title>
        <authorList>
            <person name="Goeker M."/>
        </authorList>
    </citation>
    <scope>NUCLEOTIDE SEQUENCE [LARGE SCALE GENOMIC DNA]</scope>
    <source>
        <strain evidence="6 7">DSM 24984</strain>
    </source>
</reference>
<organism evidence="6 7">
    <name type="scientific">Seleniivibrio woodruffii</name>
    <dbReference type="NCBI Taxonomy" id="1078050"/>
    <lineage>
        <taxon>Bacteria</taxon>
        <taxon>Pseudomonadati</taxon>
        <taxon>Deferribacterota</taxon>
        <taxon>Deferribacteres</taxon>
        <taxon>Deferribacterales</taxon>
        <taxon>Geovibrionaceae</taxon>
        <taxon>Seleniivibrio</taxon>
    </lineage>
</organism>
<evidence type="ECO:0000256" key="1">
    <source>
        <dbReference type="ARBA" id="ARBA00004370"/>
    </source>
</evidence>
<keyword evidence="3" id="KW-0472">Membrane</keyword>
<dbReference type="Gene3D" id="3.40.710.10">
    <property type="entry name" value="DD-peptidase/beta-lactamase superfamily"/>
    <property type="match status" value="1"/>
</dbReference>
<feature type="domain" description="Penicillin-binding protein dimerisation" evidence="5">
    <location>
        <begin position="56"/>
        <end position="194"/>
    </location>
</feature>
<evidence type="ECO:0000259" key="5">
    <source>
        <dbReference type="Pfam" id="PF03717"/>
    </source>
</evidence>
<dbReference type="GO" id="GO:0004180">
    <property type="term" value="F:carboxypeptidase activity"/>
    <property type="evidence" value="ECO:0007669"/>
    <property type="project" value="UniProtKB-KW"/>
</dbReference>
<proteinExistence type="predicted"/>
<dbReference type="InterPro" id="IPR012338">
    <property type="entry name" value="Beta-lactam/transpept-like"/>
</dbReference>
<dbReference type="SUPFAM" id="SSF56519">
    <property type="entry name" value="Penicillin binding protein dimerisation domain"/>
    <property type="match status" value="1"/>
</dbReference>
<keyword evidence="2" id="KW-0378">Hydrolase</keyword>
<dbReference type="EMBL" id="SMGG01000008">
    <property type="protein sequence ID" value="TCK58215.1"/>
    <property type="molecule type" value="Genomic_DNA"/>
</dbReference>
<dbReference type="Gene3D" id="3.30.450.330">
    <property type="match status" value="1"/>
</dbReference>
<evidence type="ECO:0000256" key="2">
    <source>
        <dbReference type="ARBA" id="ARBA00022645"/>
    </source>
</evidence>
<dbReference type="OrthoDB" id="9804124at2"/>
<dbReference type="Pfam" id="PF00905">
    <property type="entry name" value="Transpeptidase"/>
    <property type="match status" value="1"/>
</dbReference>
<evidence type="ECO:0000313" key="6">
    <source>
        <dbReference type="EMBL" id="TCK58215.1"/>
    </source>
</evidence>
<evidence type="ECO:0000256" key="3">
    <source>
        <dbReference type="ARBA" id="ARBA00023136"/>
    </source>
</evidence>
<comment type="subcellular location">
    <subcellularLocation>
        <location evidence="1">Membrane</location>
    </subcellularLocation>
</comment>
<dbReference type="PANTHER" id="PTHR30627:SF1">
    <property type="entry name" value="PEPTIDOGLYCAN D,D-TRANSPEPTIDASE FTSI"/>
    <property type="match status" value="1"/>
</dbReference>
<dbReference type="Proteomes" id="UP000294614">
    <property type="component" value="Unassembled WGS sequence"/>
</dbReference>
<dbReference type="GO" id="GO:0008658">
    <property type="term" value="F:penicillin binding"/>
    <property type="evidence" value="ECO:0007669"/>
    <property type="project" value="InterPro"/>
</dbReference>
<keyword evidence="2" id="KW-0645">Protease</keyword>
<accession>A0A4R1K2H1</accession>
<dbReference type="PANTHER" id="PTHR30627">
    <property type="entry name" value="PEPTIDOGLYCAN D,D-TRANSPEPTIDASE"/>
    <property type="match status" value="1"/>
</dbReference>
<name>A0A4R1K2H1_9BACT</name>
<dbReference type="InterPro" id="IPR005311">
    <property type="entry name" value="PBP_dimer"/>
</dbReference>
<dbReference type="InterPro" id="IPR050515">
    <property type="entry name" value="Beta-lactam/transpept"/>
</dbReference>
<feature type="domain" description="Penicillin-binding protein transpeptidase" evidence="4">
    <location>
        <begin position="238"/>
        <end position="541"/>
    </location>
</feature>
<dbReference type="InterPro" id="IPR001460">
    <property type="entry name" value="PCN-bd_Tpept"/>
</dbReference>
<dbReference type="GO" id="GO:0071555">
    <property type="term" value="P:cell wall organization"/>
    <property type="evidence" value="ECO:0007669"/>
    <property type="project" value="TreeGrafter"/>
</dbReference>
<dbReference type="Gene3D" id="3.90.1310.10">
    <property type="entry name" value="Penicillin-binding protein 2a (Domain 2)"/>
    <property type="match status" value="1"/>
</dbReference>
<comment type="caution">
    <text evidence="6">The sequence shown here is derived from an EMBL/GenBank/DDBJ whole genome shotgun (WGS) entry which is preliminary data.</text>
</comment>
<dbReference type="Pfam" id="PF03717">
    <property type="entry name" value="PBP_dimer"/>
    <property type="match status" value="1"/>
</dbReference>
<dbReference type="RefSeq" id="WP_132874693.1">
    <property type="nucleotide sequence ID" value="NZ_JAJUHT010000009.1"/>
</dbReference>
<gene>
    <name evidence="6" type="ORF">C8D98_2730</name>
</gene>
<sequence>MLKTENSRLTFFSWFAVFIFCLMGAKVVYLQTAQNDFYAGKATRQSKGVMESTKGRGLILDANGSPLALNKKSASLYVFPEELKNRQAFIDRLRREGIKISAGKKRRIMNGKGFVWITRNVEVADAKRIQEEIPEIEYVLEEQRFYPERKLAASIVGFTGIDNEGLNGVEYRYNDVLEGSKFQLLAMRDNKGKRIIFEDPQKKKDVDTVVYLTIDEYLQGLSEEILRQDTAEFMADKGMAIAMDAQTGEIIFAASSGGFDPNEFRKSPQSEWKNYPASFLYEPGSIFKPVLFSLLLDKHNLNTNRAIDCENGMYTLYGHTIKDVSKSGILSVEQVLIKSSNIGMVKLSDGISKKEFYEYIKSLGFGDKTGISGVIEEEGLVRNYKRWSGLSKPSISIGQEILVTPLQMVRFYGAIANGGMLMNPKIVKKVEKGGETFTPKNKEERVFSEATAKRIQGLLEKVVKEGTGKNAYSDYVEIGGKTGTGQRIDTETGTYSKTGYVASFAGVFPADNPKIAMVVVYKEPKSSIYGGVTAARTFRSLAEQVSMHLGLKRSYVYESVPTS</sequence>